<gene>
    <name evidence="2" type="ORF">HMPREF9304_11865</name>
</gene>
<dbReference type="PANTHER" id="PTHR13696">
    <property type="entry name" value="P-LOOP CONTAINING NUCLEOSIDE TRIPHOSPHATE HYDROLASE"/>
    <property type="match status" value="1"/>
</dbReference>
<evidence type="ECO:0000313" key="2">
    <source>
        <dbReference type="EMBL" id="KGI21159.1"/>
    </source>
</evidence>
<evidence type="ECO:0000313" key="3">
    <source>
        <dbReference type="Proteomes" id="UP000029723"/>
    </source>
</evidence>
<dbReference type="Pfam" id="PF01656">
    <property type="entry name" value="CbiA"/>
    <property type="match status" value="1"/>
</dbReference>
<reference evidence="2 3" key="1">
    <citation type="submission" date="2014-07" db="EMBL/GenBank/DDBJ databases">
        <authorList>
            <person name="McCorrison J."/>
            <person name="Sanka R."/>
            <person name="Torralba M."/>
            <person name="Gillis M."/>
            <person name="Haft D.H."/>
            <person name="Methe B."/>
            <person name="Sutton G."/>
            <person name="Nelson K.E."/>
        </authorList>
    </citation>
    <scope>NUCLEOTIDE SEQUENCE [LARGE SCALE GENOMIC DNA]</scope>
    <source>
        <strain evidence="2 3">S9-PR14</strain>
    </source>
</reference>
<dbReference type="Proteomes" id="UP000029723">
    <property type="component" value="Unassembled WGS sequence"/>
</dbReference>
<feature type="domain" description="CobQ/CobB/MinD/ParA nucleotide binding" evidence="1">
    <location>
        <begin position="14"/>
        <end position="187"/>
    </location>
</feature>
<proteinExistence type="predicted"/>
<dbReference type="AlphaFoldDB" id="A0A098YPD8"/>
<dbReference type="InterPro" id="IPR050678">
    <property type="entry name" value="DNA_Partitioning_ATPase"/>
</dbReference>
<dbReference type="RefSeq" id="WP_036864573.1">
    <property type="nucleotide sequence ID" value="NZ_JRPQ01000187.1"/>
</dbReference>
<dbReference type="InterPro" id="IPR002586">
    <property type="entry name" value="CobQ/CobB/MinD/ParA_Nub-bd_dom"/>
</dbReference>
<dbReference type="PANTHER" id="PTHR13696:SF52">
    <property type="entry name" value="PARA FAMILY PROTEIN CT_582"/>
    <property type="match status" value="1"/>
</dbReference>
<name>A0A098YPD8_9BACT</name>
<dbReference type="EMBL" id="JRPQ01000187">
    <property type="protein sequence ID" value="KGI21159.1"/>
    <property type="molecule type" value="Genomic_DNA"/>
</dbReference>
<organism evidence="2 3">
    <name type="scientific">Hoylesella timonensis S9-PR14</name>
    <dbReference type="NCBI Taxonomy" id="1401062"/>
    <lineage>
        <taxon>Bacteria</taxon>
        <taxon>Pseudomonadati</taxon>
        <taxon>Bacteroidota</taxon>
        <taxon>Bacteroidia</taxon>
        <taxon>Bacteroidales</taxon>
        <taxon>Prevotellaceae</taxon>
        <taxon>Hoylesella</taxon>
    </lineage>
</organism>
<dbReference type="InterPro" id="IPR027417">
    <property type="entry name" value="P-loop_NTPase"/>
</dbReference>
<dbReference type="OrthoDB" id="978593at2"/>
<dbReference type="Gene3D" id="3.40.50.300">
    <property type="entry name" value="P-loop containing nucleotide triphosphate hydrolases"/>
    <property type="match status" value="1"/>
</dbReference>
<evidence type="ECO:0000259" key="1">
    <source>
        <dbReference type="Pfam" id="PF01656"/>
    </source>
</evidence>
<protein>
    <submittedName>
        <fullName evidence="2">Conjugal transfer protein TraA</fullName>
    </submittedName>
</protein>
<comment type="caution">
    <text evidence="2">The sequence shown here is derived from an EMBL/GenBank/DDBJ whole genome shotgun (WGS) entry which is preliminary data.</text>
</comment>
<accession>A0A098YPD8</accession>
<dbReference type="SUPFAM" id="SSF52540">
    <property type="entry name" value="P-loop containing nucleoside triphosphate hydrolases"/>
    <property type="match status" value="1"/>
</dbReference>
<sequence length="267" mass="30547">MENKQQHPLFLGFSSQKGGVGKSTLAEIISSILFYEKDVNLFVVDCDLSQDSFYKLREREKSVIQKSEELSRSMEAYFQTFGKQAYRIYKSAPRDAVKTASNHIERLHDEEFQVVVFDFPGHAGTSELMELSLQMDYILSPLEADIQSLVSCLAYAKTITDIGVSMSDSRIKDIILFWNKVDRRVRNVIIDEYTKFINEQQITLLPGYVYAMHRFSHELSTYGLRGVFRSTYLPPAKGLRIGTGVDELISDLIQRLKLKTKSENGND</sequence>